<dbReference type="InterPro" id="IPR038665">
    <property type="entry name" value="Voltage-dep_anion_channel_sf"/>
</dbReference>
<dbReference type="OrthoDB" id="2901184at2759"/>
<keyword evidence="4 5" id="KW-0472">Membrane</keyword>
<evidence type="ECO:0000256" key="2">
    <source>
        <dbReference type="ARBA" id="ARBA00022692"/>
    </source>
</evidence>
<evidence type="ECO:0000256" key="3">
    <source>
        <dbReference type="ARBA" id="ARBA00022989"/>
    </source>
</evidence>
<feature type="transmembrane region" description="Helical" evidence="5">
    <location>
        <begin position="180"/>
        <end position="198"/>
    </location>
</feature>
<feature type="transmembrane region" description="Helical" evidence="5">
    <location>
        <begin position="218"/>
        <end position="236"/>
    </location>
</feature>
<dbReference type="PANTHER" id="PTHR31162">
    <property type="entry name" value="MALIC ACID TRANSPORT PROTEIN-RELATED"/>
    <property type="match status" value="1"/>
</dbReference>
<evidence type="ECO:0000313" key="7">
    <source>
        <dbReference type="Proteomes" id="UP000777438"/>
    </source>
</evidence>
<comment type="subcellular location">
    <subcellularLocation>
        <location evidence="1">Membrane</location>
        <topology evidence="1">Multi-pass membrane protein</topology>
    </subcellularLocation>
</comment>
<feature type="transmembrane region" description="Helical" evidence="5">
    <location>
        <begin position="326"/>
        <end position="345"/>
    </location>
</feature>
<keyword evidence="7" id="KW-1185">Reference proteome</keyword>
<dbReference type="Gene3D" id="1.50.10.150">
    <property type="entry name" value="Voltage-dependent anion channel"/>
    <property type="match status" value="1"/>
</dbReference>
<reference evidence="6 7" key="1">
    <citation type="journal article" date="2021" name="Nat. Commun.">
        <title>Genetic determinants of endophytism in the Arabidopsis root mycobiome.</title>
        <authorList>
            <person name="Mesny F."/>
            <person name="Miyauchi S."/>
            <person name="Thiergart T."/>
            <person name="Pickel B."/>
            <person name="Atanasova L."/>
            <person name="Karlsson M."/>
            <person name="Huettel B."/>
            <person name="Barry K.W."/>
            <person name="Haridas S."/>
            <person name="Chen C."/>
            <person name="Bauer D."/>
            <person name="Andreopoulos W."/>
            <person name="Pangilinan J."/>
            <person name="LaButti K."/>
            <person name="Riley R."/>
            <person name="Lipzen A."/>
            <person name="Clum A."/>
            <person name="Drula E."/>
            <person name="Henrissat B."/>
            <person name="Kohler A."/>
            <person name="Grigoriev I.V."/>
            <person name="Martin F.M."/>
            <person name="Hacquard S."/>
        </authorList>
    </citation>
    <scope>NUCLEOTIDE SEQUENCE [LARGE SCALE GENOMIC DNA]</scope>
    <source>
        <strain evidence="6 7">MPI-CAGE-CH-0241</strain>
    </source>
</reference>
<keyword evidence="3 5" id="KW-1133">Transmembrane helix</keyword>
<feature type="transmembrane region" description="Helical" evidence="5">
    <location>
        <begin position="111"/>
        <end position="132"/>
    </location>
</feature>
<dbReference type="CDD" id="cd09317">
    <property type="entry name" value="TDT_Mae1_like"/>
    <property type="match status" value="1"/>
</dbReference>
<dbReference type="InterPro" id="IPR004695">
    <property type="entry name" value="SLAC1/Mae1/Ssu1/TehA"/>
</dbReference>
<feature type="transmembrane region" description="Helical" evidence="5">
    <location>
        <begin position="290"/>
        <end position="314"/>
    </location>
</feature>
<evidence type="ECO:0000256" key="5">
    <source>
        <dbReference type="SAM" id="Phobius"/>
    </source>
</evidence>
<dbReference type="InterPro" id="IPR030185">
    <property type="entry name" value="Mae1"/>
</dbReference>
<dbReference type="EMBL" id="JAGPYM010000004">
    <property type="protein sequence ID" value="KAH6895913.1"/>
    <property type="molecule type" value="Genomic_DNA"/>
</dbReference>
<comment type="caution">
    <text evidence="6">The sequence shown here is derived from an EMBL/GenBank/DDBJ whole genome shotgun (WGS) entry which is preliminary data.</text>
</comment>
<dbReference type="AlphaFoldDB" id="A0A9P9ATI6"/>
<evidence type="ECO:0000313" key="6">
    <source>
        <dbReference type="EMBL" id="KAH6895913.1"/>
    </source>
</evidence>
<evidence type="ECO:0000256" key="1">
    <source>
        <dbReference type="ARBA" id="ARBA00004141"/>
    </source>
</evidence>
<dbReference type="GO" id="GO:0016020">
    <property type="term" value="C:membrane"/>
    <property type="evidence" value="ECO:0007669"/>
    <property type="project" value="UniProtKB-SubCell"/>
</dbReference>
<sequence length="395" mass="43970">MDLLKKDDWEEGHTRAADQRLKSADALDRVLLYERFRHFTWAWFTLIMGTGGIGLLLHGTPYRFRGLDVIGKIFFILTIVLFLVLVAGMTFRFTSSPSTLRASLMHPTESLFFPCSLLSVATILANSAAYGVPACGPWLPVTLRVCFWIYTAVSTVSAVVQFFVLFNGAHLPIHSMTPSWILPIFPAMLTGTLAAGIMPSQPPEQRLPMLVAGVTYQGLGWIVATLVFPLYLGRLMQDGLPAPPMRPGMFMAVGPAGYTTVALIGMARAIPEDYGYFAKYPMAAQVLRIVAGWTGVWIWCVGLWFFGFSLLAVLAVGVKWRLRFSMVWWALVFPNVGFTLATAFIGEEFDSPGIKWVASAMTICLVVMWFVVAISQIRAVRLKKILWPGRDEDRR</sequence>
<feature type="transmembrane region" description="Helical" evidence="5">
    <location>
        <begin position="357"/>
        <end position="377"/>
    </location>
</feature>
<feature type="transmembrane region" description="Helical" evidence="5">
    <location>
        <begin position="248"/>
        <end position="270"/>
    </location>
</feature>
<dbReference type="Pfam" id="PF03595">
    <property type="entry name" value="SLAC1"/>
    <property type="match status" value="1"/>
</dbReference>
<feature type="transmembrane region" description="Helical" evidence="5">
    <location>
        <begin position="69"/>
        <end position="91"/>
    </location>
</feature>
<dbReference type="PANTHER" id="PTHR31162:SF0">
    <property type="entry name" value="MALIC ACID TRANSPORT PROTEIN"/>
    <property type="match status" value="1"/>
</dbReference>
<gene>
    <name evidence="6" type="ORF">B0T10DRAFT_398263</name>
</gene>
<organism evidence="6 7">
    <name type="scientific">Thelonectria olida</name>
    <dbReference type="NCBI Taxonomy" id="1576542"/>
    <lineage>
        <taxon>Eukaryota</taxon>
        <taxon>Fungi</taxon>
        <taxon>Dikarya</taxon>
        <taxon>Ascomycota</taxon>
        <taxon>Pezizomycotina</taxon>
        <taxon>Sordariomycetes</taxon>
        <taxon>Hypocreomycetidae</taxon>
        <taxon>Hypocreales</taxon>
        <taxon>Nectriaceae</taxon>
        <taxon>Thelonectria</taxon>
    </lineage>
</organism>
<evidence type="ECO:0000256" key="4">
    <source>
        <dbReference type="ARBA" id="ARBA00023136"/>
    </source>
</evidence>
<keyword evidence="2 5" id="KW-0812">Transmembrane</keyword>
<name>A0A9P9ATI6_9HYPO</name>
<accession>A0A9P9ATI6</accession>
<protein>
    <submittedName>
        <fullName evidence="6">Voltage-dependent anion channel</fullName>
    </submittedName>
</protein>
<feature type="transmembrane region" description="Helical" evidence="5">
    <location>
        <begin position="39"/>
        <end position="57"/>
    </location>
</feature>
<dbReference type="GO" id="GO:0015140">
    <property type="term" value="F:malate transmembrane transporter activity"/>
    <property type="evidence" value="ECO:0007669"/>
    <property type="project" value="InterPro"/>
</dbReference>
<dbReference type="Proteomes" id="UP000777438">
    <property type="component" value="Unassembled WGS sequence"/>
</dbReference>
<feature type="transmembrane region" description="Helical" evidence="5">
    <location>
        <begin position="147"/>
        <end position="168"/>
    </location>
</feature>
<proteinExistence type="predicted"/>